<gene>
    <name evidence="1" type="ORF">MUN89_11450</name>
</gene>
<dbReference type="Proteomes" id="UP000831787">
    <property type="component" value="Chromosome"/>
</dbReference>
<evidence type="ECO:0000313" key="1">
    <source>
        <dbReference type="EMBL" id="UOQ42594.1"/>
    </source>
</evidence>
<dbReference type="EMBL" id="CP095073">
    <property type="protein sequence ID" value="UOQ42594.1"/>
    <property type="molecule type" value="Genomic_DNA"/>
</dbReference>
<evidence type="ECO:0000313" key="2">
    <source>
        <dbReference type="Proteomes" id="UP000831787"/>
    </source>
</evidence>
<protein>
    <recommendedName>
        <fullName evidence="3">Carrier domain-containing protein</fullName>
    </recommendedName>
</protein>
<dbReference type="Gene3D" id="3.40.50.1820">
    <property type="entry name" value="alpha/beta hydrolase"/>
    <property type="match status" value="1"/>
</dbReference>
<reference evidence="1 2" key="1">
    <citation type="submission" date="2022-04" db="EMBL/GenBank/DDBJ databases">
        <title>Halobacillus sp. isolated from saltern.</title>
        <authorList>
            <person name="Won M."/>
            <person name="Lee C.-M."/>
            <person name="Woen H.-Y."/>
            <person name="Kwon S.-W."/>
        </authorList>
    </citation>
    <scope>NUCLEOTIDE SEQUENCE [LARGE SCALE GENOMIC DNA]</scope>
    <source>
        <strain evidence="1 2">SSBR10-3</strain>
    </source>
</reference>
<sequence length="108" mass="11911">MTKIRESFGKELSIGSLFDAPTVAGLAERLESGGNPSALDVLLPIRENGKEAPLFCVHPAGGLSWCYAGLMKELGRDYPIYGLQARGYLNKKRCRNPLMIWLQITSNK</sequence>
<organism evidence="1 2">
    <name type="scientific">Halobacillus salinarum</name>
    <dbReference type="NCBI Taxonomy" id="2932257"/>
    <lineage>
        <taxon>Bacteria</taxon>
        <taxon>Bacillati</taxon>
        <taxon>Bacillota</taxon>
        <taxon>Bacilli</taxon>
        <taxon>Bacillales</taxon>
        <taxon>Bacillaceae</taxon>
        <taxon>Halobacillus</taxon>
    </lineage>
</organism>
<proteinExistence type="predicted"/>
<name>A0ABY4EDR8_9BACI</name>
<keyword evidence="2" id="KW-1185">Reference proteome</keyword>
<evidence type="ECO:0008006" key="3">
    <source>
        <dbReference type="Google" id="ProtNLM"/>
    </source>
</evidence>
<accession>A0ABY4EDR8</accession>
<dbReference type="SUPFAM" id="SSF53474">
    <property type="entry name" value="alpha/beta-Hydrolases"/>
    <property type="match status" value="1"/>
</dbReference>
<dbReference type="InterPro" id="IPR029058">
    <property type="entry name" value="AB_hydrolase_fold"/>
</dbReference>